<feature type="transmembrane region" description="Helical" evidence="6">
    <location>
        <begin position="18"/>
        <end position="43"/>
    </location>
</feature>
<keyword evidence="5 6" id="KW-0472">Membrane</keyword>
<sequence length="260" mass="26136">MNAGPAADGASRLLRRPVFWVGAVFLALTFGMHALAPHLGFLFPEGARLVYTRASFPELVASHALLTGAASLVAIAIGLSAAVFATRPAGRDYAATLEMLSAVAQTFPPVAVLALAVPSLGYGALPTVFALVLYGVLPVMGGALAGLGSVPGAVLDAADGAGFTPGGRLWRIELPLAAPIILAGIRTSVTIGIGTATIGSTVGALTLGSPIIDGLSGDNPAFVLQGTVLVALFAVTVDLGFGEVERALVRQPSGASSRTR</sequence>
<keyword evidence="9" id="KW-1185">Reference proteome</keyword>
<dbReference type="Pfam" id="PF00528">
    <property type="entry name" value="BPD_transp_1"/>
    <property type="match status" value="1"/>
</dbReference>
<keyword evidence="2 6" id="KW-0813">Transport</keyword>
<reference evidence="8" key="1">
    <citation type="journal article" date="2014" name="Int. J. Syst. Evol. Microbiol.">
        <title>Complete genome sequence of Corynebacterium casei LMG S-19264T (=DSM 44701T), isolated from a smear-ripened cheese.</title>
        <authorList>
            <consortium name="US DOE Joint Genome Institute (JGI-PGF)"/>
            <person name="Walter F."/>
            <person name="Albersmeier A."/>
            <person name="Kalinowski J."/>
            <person name="Ruckert C."/>
        </authorList>
    </citation>
    <scope>NUCLEOTIDE SEQUENCE</scope>
    <source>
        <strain evidence="8">VKM B-2484</strain>
    </source>
</reference>
<evidence type="ECO:0000259" key="7">
    <source>
        <dbReference type="PROSITE" id="PS50928"/>
    </source>
</evidence>
<gene>
    <name evidence="8" type="ORF">GCM10017643_22520</name>
</gene>
<evidence type="ECO:0000313" key="9">
    <source>
        <dbReference type="Proteomes" id="UP001143370"/>
    </source>
</evidence>
<evidence type="ECO:0000256" key="4">
    <source>
        <dbReference type="ARBA" id="ARBA00022989"/>
    </source>
</evidence>
<feature type="transmembrane region" description="Helical" evidence="6">
    <location>
        <begin position="131"/>
        <end position="155"/>
    </location>
</feature>
<dbReference type="GO" id="GO:0005886">
    <property type="term" value="C:plasma membrane"/>
    <property type="evidence" value="ECO:0007669"/>
    <property type="project" value="UniProtKB-SubCell"/>
</dbReference>
<comment type="similarity">
    <text evidence="6">Belongs to the binding-protein-dependent transport system permease family.</text>
</comment>
<dbReference type="InterPro" id="IPR051204">
    <property type="entry name" value="ABC_transp_perm/SBD"/>
</dbReference>
<keyword evidence="3 6" id="KW-0812">Transmembrane</keyword>
<comment type="subcellular location">
    <subcellularLocation>
        <location evidence="1 6">Cell membrane</location>
        <topology evidence="1 6">Multi-pass membrane protein</topology>
    </subcellularLocation>
</comment>
<dbReference type="Proteomes" id="UP001143370">
    <property type="component" value="Unassembled WGS sequence"/>
</dbReference>
<dbReference type="PANTHER" id="PTHR30177">
    <property type="entry name" value="GLYCINE BETAINE/L-PROLINE TRANSPORT SYSTEM PERMEASE PROTEIN PROW"/>
    <property type="match status" value="1"/>
</dbReference>
<dbReference type="InterPro" id="IPR035906">
    <property type="entry name" value="MetI-like_sf"/>
</dbReference>
<proteinExistence type="inferred from homology"/>
<comment type="caution">
    <text evidence="8">The sequence shown here is derived from an EMBL/GenBank/DDBJ whole genome shotgun (WGS) entry which is preliminary data.</text>
</comment>
<feature type="domain" description="ABC transmembrane type-1" evidence="7">
    <location>
        <begin position="60"/>
        <end position="241"/>
    </location>
</feature>
<feature type="transmembrane region" description="Helical" evidence="6">
    <location>
        <begin position="63"/>
        <end position="85"/>
    </location>
</feature>
<feature type="transmembrane region" description="Helical" evidence="6">
    <location>
        <begin position="106"/>
        <end position="125"/>
    </location>
</feature>
<dbReference type="EMBL" id="BSFJ01000008">
    <property type="protein sequence ID" value="GLK72136.1"/>
    <property type="molecule type" value="Genomic_DNA"/>
</dbReference>
<organism evidence="8 9">
    <name type="scientific">Ancylobacter dichloromethanicus</name>
    <dbReference type="NCBI Taxonomy" id="518825"/>
    <lineage>
        <taxon>Bacteria</taxon>
        <taxon>Pseudomonadati</taxon>
        <taxon>Pseudomonadota</taxon>
        <taxon>Alphaproteobacteria</taxon>
        <taxon>Hyphomicrobiales</taxon>
        <taxon>Xanthobacteraceae</taxon>
        <taxon>Ancylobacter</taxon>
    </lineage>
</organism>
<dbReference type="PROSITE" id="PS50928">
    <property type="entry name" value="ABC_TM1"/>
    <property type="match status" value="1"/>
</dbReference>
<evidence type="ECO:0000256" key="5">
    <source>
        <dbReference type="ARBA" id="ARBA00023136"/>
    </source>
</evidence>
<feature type="transmembrane region" description="Helical" evidence="6">
    <location>
        <begin position="222"/>
        <end position="241"/>
    </location>
</feature>
<reference evidence="8" key="2">
    <citation type="submission" date="2023-01" db="EMBL/GenBank/DDBJ databases">
        <authorList>
            <person name="Sun Q."/>
            <person name="Evtushenko L."/>
        </authorList>
    </citation>
    <scope>NUCLEOTIDE SEQUENCE</scope>
    <source>
        <strain evidence="8">VKM B-2484</strain>
    </source>
</reference>
<dbReference type="Gene3D" id="1.10.3720.10">
    <property type="entry name" value="MetI-like"/>
    <property type="match status" value="1"/>
</dbReference>
<evidence type="ECO:0000256" key="6">
    <source>
        <dbReference type="RuleBase" id="RU363032"/>
    </source>
</evidence>
<dbReference type="CDD" id="cd06261">
    <property type="entry name" value="TM_PBP2"/>
    <property type="match status" value="1"/>
</dbReference>
<protein>
    <submittedName>
        <fullName evidence="8">Osmoprotectant uptake system permease</fullName>
    </submittedName>
</protein>
<keyword evidence="4 6" id="KW-1133">Transmembrane helix</keyword>
<dbReference type="GO" id="GO:0055085">
    <property type="term" value="P:transmembrane transport"/>
    <property type="evidence" value="ECO:0007669"/>
    <property type="project" value="InterPro"/>
</dbReference>
<dbReference type="SUPFAM" id="SSF161098">
    <property type="entry name" value="MetI-like"/>
    <property type="match status" value="1"/>
</dbReference>
<evidence type="ECO:0000256" key="2">
    <source>
        <dbReference type="ARBA" id="ARBA00022448"/>
    </source>
</evidence>
<evidence type="ECO:0000256" key="3">
    <source>
        <dbReference type="ARBA" id="ARBA00022692"/>
    </source>
</evidence>
<evidence type="ECO:0000313" key="8">
    <source>
        <dbReference type="EMBL" id="GLK72136.1"/>
    </source>
</evidence>
<dbReference type="PANTHER" id="PTHR30177:SF32">
    <property type="entry name" value="GLYCINE BETAINE UPTAKE SYSTEM PERMEASE PROTEIN YEHW"/>
    <property type="match status" value="1"/>
</dbReference>
<feature type="transmembrane region" description="Helical" evidence="6">
    <location>
        <begin position="176"/>
        <end position="202"/>
    </location>
</feature>
<evidence type="ECO:0000256" key="1">
    <source>
        <dbReference type="ARBA" id="ARBA00004651"/>
    </source>
</evidence>
<name>A0A9W6J7B8_9HYPH</name>
<dbReference type="AlphaFoldDB" id="A0A9W6J7B8"/>
<dbReference type="InterPro" id="IPR000515">
    <property type="entry name" value="MetI-like"/>
</dbReference>
<accession>A0A9W6J7B8</accession>